<dbReference type="InterPro" id="IPR010093">
    <property type="entry name" value="SinI_DNA-bd"/>
</dbReference>
<protein>
    <submittedName>
        <fullName evidence="4">Response regulator receiver protein</fullName>
    </submittedName>
</protein>
<evidence type="ECO:0000313" key="5">
    <source>
        <dbReference type="Proteomes" id="UP000007089"/>
    </source>
</evidence>
<dbReference type="CDD" id="cd04762">
    <property type="entry name" value="HTH_MerR-trunc"/>
    <property type="match status" value="1"/>
</dbReference>
<evidence type="ECO:0000259" key="3">
    <source>
        <dbReference type="PROSITE" id="PS50110"/>
    </source>
</evidence>
<dbReference type="EMBL" id="CP001359">
    <property type="protein sequence ID" value="ACL67040.1"/>
    <property type="molecule type" value="Genomic_DNA"/>
</dbReference>
<dbReference type="KEGG" id="acp:A2cp1_3714"/>
<dbReference type="InterPro" id="IPR041657">
    <property type="entry name" value="HTH_17"/>
</dbReference>
<organism evidence="4 5">
    <name type="scientific">Anaeromyxobacter dehalogenans (strain ATCC BAA-258 / DSM 21875 / 2CP-1)</name>
    <dbReference type="NCBI Taxonomy" id="455488"/>
    <lineage>
        <taxon>Bacteria</taxon>
        <taxon>Pseudomonadati</taxon>
        <taxon>Myxococcota</taxon>
        <taxon>Myxococcia</taxon>
        <taxon>Myxococcales</taxon>
        <taxon>Cystobacterineae</taxon>
        <taxon>Anaeromyxobacteraceae</taxon>
        <taxon>Anaeromyxobacter</taxon>
    </lineage>
</organism>
<dbReference type="AlphaFoldDB" id="B8J6R8"/>
<evidence type="ECO:0000256" key="2">
    <source>
        <dbReference type="SAM" id="MobiDB-lite"/>
    </source>
</evidence>
<dbReference type="Gene3D" id="3.40.50.2300">
    <property type="match status" value="1"/>
</dbReference>
<feature type="domain" description="Response regulatory" evidence="3">
    <location>
        <begin position="71"/>
        <end position="182"/>
    </location>
</feature>
<dbReference type="GO" id="GO:0000160">
    <property type="term" value="P:phosphorelay signal transduction system"/>
    <property type="evidence" value="ECO:0007669"/>
    <property type="project" value="InterPro"/>
</dbReference>
<sequence length="207" mass="21603">MPGFYTTFEAARLLGVSLPTVVNWIEARRLKAHRTPGGHRRIAREELAAFMLRHGMPVPEELSGAAPARRKVLVVAEPGPAREGTARQLAVAGYAVEQAAPGFAAGAAAARFAPDAVVLHATGPDGGETLRAFQADRELTGVPVVAVAHVDWGEPLREAGCAAAVTRPLVDGALPAAVDAALRAGGPAPLKARSGRRPRVRRADDPD</sequence>
<reference evidence="4" key="1">
    <citation type="submission" date="2009-01" db="EMBL/GenBank/DDBJ databases">
        <title>Complete sequence of Anaeromyxobacter dehalogenans 2CP-1.</title>
        <authorList>
            <consortium name="US DOE Joint Genome Institute"/>
            <person name="Lucas S."/>
            <person name="Copeland A."/>
            <person name="Lapidus A."/>
            <person name="Glavina del Rio T."/>
            <person name="Dalin E."/>
            <person name="Tice H."/>
            <person name="Bruce D."/>
            <person name="Goodwin L."/>
            <person name="Pitluck S."/>
            <person name="Saunders E."/>
            <person name="Brettin T."/>
            <person name="Detter J.C."/>
            <person name="Han C."/>
            <person name="Larimer F."/>
            <person name="Land M."/>
            <person name="Hauser L."/>
            <person name="Kyrpides N."/>
            <person name="Ovchinnikova G."/>
            <person name="Beliaev A.S."/>
            <person name="Richardson P."/>
        </authorList>
    </citation>
    <scope>NUCLEOTIDE SEQUENCE</scope>
    <source>
        <strain evidence="4">2CP-1</strain>
    </source>
</reference>
<evidence type="ECO:0000313" key="4">
    <source>
        <dbReference type="EMBL" id="ACL67040.1"/>
    </source>
</evidence>
<proteinExistence type="predicted"/>
<feature type="region of interest" description="Disordered" evidence="2">
    <location>
        <begin position="186"/>
        <end position="207"/>
    </location>
</feature>
<dbReference type="RefSeq" id="WP_015934808.1">
    <property type="nucleotide sequence ID" value="NC_011891.1"/>
</dbReference>
<dbReference type="InterPro" id="IPR009061">
    <property type="entry name" value="DNA-bd_dom_put_sf"/>
</dbReference>
<gene>
    <name evidence="4" type="ordered locus">A2cp1_3714</name>
</gene>
<evidence type="ECO:0000256" key="1">
    <source>
        <dbReference type="PROSITE-ProRule" id="PRU00169"/>
    </source>
</evidence>
<keyword evidence="5" id="KW-1185">Reference proteome</keyword>
<dbReference type="InterPro" id="IPR001789">
    <property type="entry name" value="Sig_transdc_resp-reg_receiver"/>
</dbReference>
<dbReference type="SUPFAM" id="SSF46955">
    <property type="entry name" value="Putative DNA-binding domain"/>
    <property type="match status" value="1"/>
</dbReference>
<dbReference type="GO" id="GO:0003677">
    <property type="term" value="F:DNA binding"/>
    <property type="evidence" value="ECO:0007669"/>
    <property type="project" value="InterPro"/>
</dbReference>
<dbReference type="SUPFAM" id="SSF52172">
    <property type="entry name" value="CheY-like"/>
    <property type="match status" value="1"/>
</dbReference>
<dbReference type="Pfam" id="PF12728">
    <property type="entry name" value="HTH_17"/>
    <property type="match status" value="1"/>
</dbReference>
<dbReference type="Proteomes" id="UP000007089">
    <property type="component" value="Chromosome"/>
</dbReference>
<name>B8J6R8_ANAD2</name>
<dbReference type="InterPro" id="IPR011006">
    <property type="entry name" value="CheY-like_superfamily"/>
</dbReference>
<accession>B8J6R8</accession>
<dbReference type="NCBIfam" id="TIGR01764">
    <property type="entry name" value="excise"/>
    <property type="match status" value="1"/>
</dbReference>
<dbReference type="Gene3D" id="1.10.1660.10">
    <property type="match status" value="1"/>
</dbReference>
<dbReference type="PROSITE" id="PS50110">
    <property type="entry name" value="RESPONSE_REGULATORY"/>
    <property type="match status" value="1"/>
</dbReference>
<dbReference type="HOGENOM" id="CLU_092045_0_0_7"/>
<comment type="caution">
    <text evidence="1">Lacks conserved residue(s) required for the propagation of feature annotation.</text>
</comment>